<evidence type="ECO:0000256" key="2">
    <source>
        <dbReference type="ARBA" id="ARBA00022692"/>
    </source>
</evidence>
<evidence type="ECO:0000313" key="8">
    <source>
        <dbReference type="Proteomes" id="UP000046155"/>
    </source>
</evidence>
<evidence type="ECO:0000256" key="4">
    <source>
        <dbReference type="ARBA" id="ARBA00023136"/>
    </source>
</evidence>
<keyword evidence="4 5" id="KW-0472">Membrane</keyword>
<reference evidence="8" key="1">
    <citation type="submission" date="2015-01" db="EMBL/GenBank/DDBJ databases">
        <authorList>
            <person name="Manzoor Shahid"/>
            <person name="Zubair Saima"/>
        </authorList>
    </citation>
    <scope>NUCLEOTIDE SEQUENCE [LARGE SCALE GENOMIC DNA]</scope>
    <source>
        <strain evidence="8">Sp3</strain>
    </source>
</reference>
<keyword evidence="3 5" id="KW-1133">Transmembrane helix</keyword>
<comment type="similarity">
    <text evidence="5">Belongs to the ABC-2 integral membrane protein family.</text>
</comment>
<dbReference type="Pfam" id="PF01061">
    <property type="entry name" value="ABC2_membrane"/>
    <property type="match status" value="1"/>
</dbReference>
<comment type="caution">
    <text evidence="5">Lacks conserved residue(s) required for the propagation of feature annotation.</text>
</comment>
<organism evidence="7 8">
    <name type="scientific">Syntrophaceticus schinkii</name>
    <dbReference type="NCBI Taxonomy" id="499207"/>
    <lineage>
        <taxon>Bacteria</taxon>
        <taxon>Bacillati</taxon>
        <taxon>Bacillota</taxon>
        <taxon>Clostridia</taxon>
        <taxon>Thermoanaerobacterales</taxon>
        <taxon>Thermoanaerobacterales Family III. Incertae Sedis</taxon>
        <taxon>Syntrophaceticus</taxon>
    </lineage>
</organism>
<keyword evidence="5" id="KW-1003">Cell membrane</keyword>
<proteinExistence type="inferred from homology"/>
<dbReference type="Proteomes" id="UP000046155">
    <property type="component" value="Unassembled WGS sequence"/>
</dbReference>
<feature type="transmembrane region" description="Helical" evidence="5">
    <location>
        <begin position="18"/>
        <end position="36"/>
    </location>
</feature>
<dbReference type="GO" id="GO:0140359">
    <property type="term" value="F:ABC-type transporter activity"/>
    <property type="evidence" value="ECO:0007669"/>
    <property type="project" value="InterPro"/>
</dbReference>
<dbReference type="PROSITE" id="PS51012">
    <property type="entry name" value="ABC_TM2"/>
    <property type="match status" value="1"/>
</dbReference>
<evidence type="ECO:0000256" key="1">
    <source>
        <dbReference type="ARBA" id="ARBA00004141"/>
    </source>
</evidence>
<dbReference type="PANTHER" id="PTHR43229:SF2">
    <property type="entry name" value="NODULATION PROTEIN J"/>
    <property type="match status" value="1"/>
</dbReference>
<gene>
    <name evidence="7" type="ORF">SSCH_1870004</name>
</gene>
<dbReference type="InterPro" id="IPR051784">
    <property type="entry name" value="Nod_factor_ABC_transporter"/>
</dbReference>
<evidence type="ECO:0000256" key="5">
    <source>
        <dbReference type="RuleBase" id="RU361157"/>
    </source>
</evidence>
<dbReference type="InterPro" id="IPR013525">
    <property type="entry name" value="ABC2_TM"/>
</dbReference>
<feature type="domain" description="ABC transmembrane type-2" evidence="6">
    <location>
        <begin position="1"/>
        <end position="94"/>
    </location>
</feature>
<accession>A0A0B7MED4</accession>
<evidence type="ECO:0000256" key="3">
    <source>
        <dbReference type="ARBA" id="ARBA00022989"/>
    </source>
</evidence>
<dbReference type="PANTHER" id="PTHR43229">
    <property type="entry name" value="NODULATION PROTEIN J"/>
    <property type="match status" value="1"/>
</dbReference>
<evidence type="ECO:0000313" key="7">
    <source>
        <dbReference type="EMBL" id="CEO88425.1"/>
    </source>
</evidence>
<evidence type="ECO:0000259" key="6">
    <source>
        <dbReference type="PROSITE" id="PS51012"/>
    </source>
</evidence>
<protein>
    <recommendedName>
        <fullName evidence="5">Transport permease protein</fullName>
    </recommendedName>
</protein>
<keyword evidence="5" id="KW-0813">Transport</keyword>
<dbReference type="GO" id="GO:0005886">
    <property type="term" value="C:plasma membrane"/>
    <property type="evidence" value="ECO:0007669"/>
    <property type="project" value="UniProtKB-SubCell"/>
</dbReference>
<name>A0A0B7MED4_9FIRM</name>
<dbReference type="EMBL" id="CDRZ01000098">
    <property type="protein sequence ID" value="CEO88425.1"/>
    <property type="molecule type" value="Genomic_DNA"/>
</dbReference>
<dbReference type="InterPro" id="IPR047817">
    <property type="entry name" value="ABC2_TM_bact-type"/>
</dbReference>
<comment type="subcellular location">
    <subcellularLocation>
        <location evidence="5">Cell membrane</location>
        <topology evidence="5">Multi-pass membrane protein</topology>
    </subcellularLocation>
    <subcellularLocation>
        <location evidence="1">Membrane</location>
        <topology evidence="1">Multi-pass membrane protein</topology>
    </subcellularLocation>
</comment>
<dbReference type="AlphaFoldDB" id="A0A0B7MED4"/>
<feature type="transmembrane region" description="Helical" evidence="5">
    <location>
        <begin position="43"/>
        <end position="64"/>
    </location>
</feature>
<sequence length="95" mass="10450">MGLVAAMVVSSHEGMSRFSTFVILPMTFLCGTFFRVEKYPDVIAYFVQILPLTHSAVSLRAIALNTGFPLVSMLVLAAYAVALFALGLWVTYRVE</sequence>
<keyword evidence="2 5" id="KW-0812">Transmembrane</keyword>
<keyword evidence="8" id="KW-1185">Reference proteome</keyword>
<feature type="transmembrane region" description="Helical" evidence="5">
    <location>
        <begin position="70"/>
        <end position="92"/>
    </location>
</feature>